<evidence type="ECO:0000256" key="12">
    <source>
        <dbReference type="ARBA" id="ARBA00047979"/>
    </source>
</evidence>
<organism evidence="18">
    <name type="scientific">Mesocestoides corti</name>
    <name type="common">Flatworm</name>
    <dbReference type="NCBI Taxonomy" id="53468"/>
    <lineage>
        <taxon>Eukaryota</taxon>
        <taxon>Metazoa</taxon>
        <taxon>Spiralia</taxon>
        <taxon>Lophotrochozoa</taxon>
        <taxon>Platyhelminthes</taxon>
        <taxon>Cestoda</taxon>
        <taxon>Eucestoda</taxon>
        <taxon>Cyclophyllidea</taxon>
        <taxon>Mesocestoididae</taxon>
        <taxon>Mesocestoides</taxon>
    </lineage>
</organism>
<evidence type="ECO:0000256" key="17">
    <source>
        <dbReference type="RuleBase" id="RU363127"/>
    </source>
</evidence>
<feature type="binding site" evidence="15">
    <location>
        <position position="159"/>
    </location>
    <ligand>
        <name>Mn(2+)</name>
        <dbReference type="ChEBI" id="CHEBI:29035"/>
    </ligand>
</feature>
<evidence type="ECO:0000256" key="8">
    <source>
        <dbReference type="ARBA" id="ARBA00022989"/>
    </source>
</evidence>
<dbReference type="PANTHER" id="PTHR10896:SF65">
    <property type="entry name" value="GALACTOSYLGALACTOSYLXYLOSYLPROTEIN 3-BETA-GLUCURONOSYLTRANSFERASE 3"/>
    <property type="match status" value="1"/>
</dbReference>
<evidence type="ECO:0000256" key="14">
    <source>
        <dbReference type="PIRSR" id="PIRSR605027-2"/>
    </source>
</evidence>
<dbReference type="GO" id="GO:0046872">
    <property type="term" value="F:metal ion binding"/>
    <property type="evidence" value="ECO:0007669"/>
    <property type="project" value="UniProtKB-KW"/>
</dbReference>
<keyword evidence="17" id="KW-0333">Golgi apparatus</keyword>
<keyword evidence="6 15" id="KW-0479">Metal-binding</keyword>
<comment type="catalytic activity">
    <reaction evidence="12 17">
        <text>3-O-(beta-D-galactosyl-(1-&gt;3)-beta-D-galactosyl-(1-&gt;4)-beta-D-xylosyl)-L-seryl-[protein] + UDP-alpha-D-glucuronate = 3-O-(beta-D-GlcA-(1-&gt;3)-beta-D-Gal-(1-&gt;3)-beta-D-Gal-(1-&gt;4)-beta-D-Xyl)-L-seryl-[protein] + UDP + H(+)</text>
        <dbReference type="Rhea" id="RHEA:24168"/>
        <dbReference type="Rhea" id="RHEA-COMP:12571"/>
        <dbReference type="Rhea" id="RHEA-COMP:12573"/>
        <dbReference type="ChEBI" id="CHEBI:15378"/>
        <dbReference type="ChEBI" id="CHEBI:58052"/>
        <dbReference type="ChEBI" id="CHEBI:58223"/>
        <dbReference type="ChEBI" id="CHEBI:132090"/>
        <dbReference type="ChEBI" id="CHEBI:132093"/>
        <dbReference type="EC" id="2.4.1.135"/>
    </reaction>
</comment>
<keyword evidence="7 17" id="KW-0735">Signal-anchor</keyword>
<dbReference type="InterPro" id="IPR029044">
    <property type="entry name" value="Nucleotide-diphossugar_trans"/>
</dbReference>
<keyword evidence="4 17" id="KW-0808">Transferase</keyword>
<evidence type="ECO:0000256" key="9">
    <source>
        <dbReference type="ARBA" id="ARBA00023136"/>
    </source>
</evidence>
<comment type="subcellular location">
    <subcellularLocation>
        <location evidence="17">Golgi apparatus membrane</location>
        <topology evidence="17">Single-pass type II membrane protein</topology>
    </subcellularLocation>
    <subcellularLocation>
        <location evidence="1">Membrane</location>
        <topology evidence="1">Single-pass type II membrane protein</topology>
    </subcellularLocation>
</comment>
<dbReference type="UniPathway" id="UPA00378"/>
<feature type="binding site" evidence="14">
    <location>
        <position position="133"/>
    </location>
    <ligand>
        <name>UDP-alpha-D-glucuronate</name>
        <dbReference type="ChEBI" id="CHEBI:58052"/>
    </ligand>
</feature>
<evidence type="ECO:0000313" key="18">
    <source>
        <dbReference type="WBParaSite" id="MCU_002467-RA"/>
    </source>
</evidence>
<keyword evidence="5" id="KW-0812">Transmembrane</keyword>
<comment type="pathway">
    <text evidence="17">Protein modification; protein glycosylation.</text>
</comment>
<dbReference type="EC" id="2.4.1.135" evidence="3 17"/>
<sequence>MKCQIEFILVAALLFVIIVRCFFNIPKSKLDFVPANLSRTTILELVNDPPNPKKTTVFLITPTYQRLTQKADLVRLCSTLLHVNFVHWIVVEDAVEKSPLVAELLSECGVSYTHLNALSPFRKRKHVRGSAQRNRGIEWIRNHPLPYNEKGIVFFADDDNTYDPRIFTEMRSTELGSTWPVGLVGGSMWEGCITDPNNRSKIVDFWSVWRPYPRRLFPFDMAAFAVNARLFTLFPTARFDYKRAQEQEGYILSQLGFRSAFDLEPRVNGCSKVLVWHTRTEQPRLTFYTQSHPSPPGFV</sequence>
<evidence type="ECO:0000256" key="15">
    <source>
        <dbReference type="PIRSR" id="PIRSR605027-3"/>
    </source>
</evidence>
<evidence type="ECO:0000256" key="7">
    <source>
        <dbReference type="ARBA" id="ARBA00022968"/>
    </source>
</evidence>
<dbReference type="FunFam" id="3.90.550.10:FF:000044">
    <property type="entry name" value="Galactosylgalactosylxylosylprotein 3-beta-glucuronosyltransferase"/>
    <property type="match status" value="1"/>
</dbReference>
<dbReference type="AlphaFoldDB" id="A0A5K3ESZ2"/>
<dbReference type="GO" id="GO:0000139">
    <property type="term" value="C:Golgi membrane"/>
    <property type="evidence" value="ECO:0007669"/>
    <property type="project" value="UniProtKB-SubCell"/>
</dbReference>
<evidence type="ECO:0000256" key="11">
    <source>
        <dbReference type="ARBA" id="ARBA00023211"/>
    </source>
</evidence>
<evidence type="ECO:0000256" key="16">
    <source>
        <dbReference type="PIRSR" id="PIRSR605027-4"/>
    </source>
</evidence>
<accession>A0A5K3ESZ2</accession>
<comment type="cofactor">
    <cofactor evidence="15 17">
        <name>Mn(2+)</name>
        <dbReference type="ChEBI" id="CHEBI:29035"/>
    </cofactor>
</comment>
<keyword evidence="11 15" id="KW-0464">Manganese</keyword>
<reference evidence="18" key="1">
    <citation type="submission" date="2019-11" db="UniProtKB">
        <authorList>
            <consortium name="WormBaseParasite"/>
        </authorList>
    </citation>
    <scope>IDENTIFICATION</scope>
</reference>
<dbReference type="GO" id="GO:0015018">
    <property type="term" value="F:galactosylgalactosylxylosylprotein 3-beta-glucuronosyltransferase activity"/>
    <property type="evidence" value="ECO:0007669"/>
    <property type="project" value="UniProtKB-UniRule"/>
</dbReference>
<feature type="binding site" evidence="14">
    <location>
        <begin position="62"/>
        <end position="64"/>
    </location>
    <ligand>
        <name>UDP-alpha-D-glucuronate</name>
        <dbReference type="ChEBI" id="CHEBI:58052"/>
    </ligand>
</feature>
<dbReference type="GO" id="GO:0005975">
    <property type="term" value="P:carbohydrate metabolic process"/>
    <property type="evidence" value="ECO:0007669"/>
    <property type="project" value="TreeGrafter"/>
</dbReference>
<dbReference type="SUPFAM" id="SSF53448">
    <property type="entry name" value="Nucleotide-diphospho-sugar transferases"/>
    <property type="match status" value="1"/>
</dbReference>
<evidence type="ECO:0000256" key="3">
    <source>
        <dbReference type="ARBA" id="ARBA00012641"/>
    </source>
</evidence>
<evidence type="ECO:0000256" key="10">
    <source>
        <dbReference type="ARBA" id="ARBA00023180"/>
    </source>
</evidence>
<comment type="similarity">
    <text evidence="2 17">Belongs to the glycosyltransferase 43 family.</text>
</comment>
<feature type="active site" description="Proton donor/acceptor" evidence="13">
    <location>
        <position position="248"/>
    </location>
</feature>
<keyword evidence="10" id="KW-0325">Glycoprotein</keyword>
<feature type="binding site" evidence="14">
    <location>
        <begin position="157"/>
        <end position="159"/>
    </location>
    <ligand>
        <name>UDP-alpha-D-glucuronate</name>
        <dbReference type="ChEBI" id="CHEBI:58052"/>
    </ligand>
</feature>
<evidence type="ECO:0000256" key="4">
    <source>
        <dbReference type="ARBA" id="ARBA00022679"/>
    </source>
</evidence>
<proteinExistence type="inferred from homology"/>
<feature type="binding site" evidence="14">
    <location>
        <begin position="277"/>
        <end position="279"/>
    </location>
    <ligand>
        <name>UDP-alpha-D-glucuronate</name>
        <dbReference type="ChEBI" id="CHEBI:58052"/>
    </ligand>
</feature>
<dbReference type="InterPro" id="IPR005027">
    <property type="entry name" value="Glyco_trans_43"/>
</dbReference>
<dbReference type="Pfam" id="PF03360">
    <property type="entry name" value="Glyco_transf_43"/>
    <property type="match status" value="1"/>
</dbReference>
<dbReference type="CDD" id="cd00218">
    <property type="entry name" value="GlcAT-I"/>
    <property type="match status" value="1"/>
</dbReference>
<dbReference type="PANTHER" id="PTHR10896">
    <property type="entry name" value="GALACTOSYLGALACTOSYLXYLOSYLPROTEIN 3-BETA-GLUCURONOSYLTRANSFERASE BETA-1,3-GLUCURONYLTRANSFERASE"/>
    <property type="match status" value="1"/>
</dbReference>
<feature type="binding site" evidence="14">
    <location>
        <position position="93"/>
    </location>
    <ligand>
        <name>UDP-alpha-D-glucuronate</name>
        <dbReference type="ChEBI" id="CHEBI:58052"/>
    </ligand>
</feature>
<dbReference type="WBParaSite" id="MCU_002467-RA">
    <property type="protein sequence ID" value="MCU_002467-RA"/>
    <property type="gene ID" value="MCU_002467"/>
</dbReference>
<protein>
    <recommendedName>
        <fullName evidence="3 17">Galactosylgalactosylxylosylprotein 3-beta-glucuronosyltransferase</fullName>
        <ecNumber evidence="3 17">2.4.1.135</ecNumber>
    </recommendedName>
</protein>
<evidence type="ECO:0000256" key="6">
    <source>
        <dbReference type="ARBA" id="ARBA00022723"/>
    </source>
</evidence>
<evidence type="ECO:0000256" key="1">
    <source>
        <dbReference type="ARBA" id="ARBA00004606"/>
    </source>
</evidence>
<dbReference type="Gene3D" id="3.90.550.10">
    <property type="entry name" value="Spore Coat Polysaccharide Biosynthesis Protein SpsA, Chain A"/>
    <property type="match status" value="1"/>
</dbReference>
<keyword evidence="8" id="KW-1133">Transmembrane helix</keyword>
<evidence type="ECO:0000256" key="13">
    <source>
        <dbReference type="PIRSR" id="PIRSR605027-1"/>
    </source>
</evidence>
<feature type="binding site" evidence="14">
    <location>
        <position position="128"/>
    </location>
    <ligand>
        <name>UDP-alpha-D-glucuronate</name>
        <dbReference type="ChEBI" id="CHEBI:58052"/>
    </ligand>
</feature>
<feature type="site" description="Interaction with galactose moiety of substrate glycoprotein" evidence="16">
    <location>
        <position position="190"/>
    </location>
</feature>
<evidence type="ECO:0000256" key="5">
    <source>
        <dbReference type="ARBA" id="ARBA00022692"/>
    </source>
</evidence>
<name>A0A5K3ESZ2_MESCO</name>
<dbReference type="GO" id="GO:0050650">
    <property type="term" value="P:chondroitin sulfate proteoglycan biosynthetic process"/>
    <property type="evidence" value="ECO:0007669"/>
    <property type="project" value="TreeGrafter"/>
</dbReference>
<evidence type="ECO:0000256" key="2">
    <source>
        <dbReference type="ARBA" id="ARBA00007706"/>
    </source>
</evidence>
<keyword evidence="9" id="KW-0472">Membrane</keyword>